<keyword evidence="10" id="KW-1185">Reference proteome</keyword>
<dbReference type="Pfam" id="PF20684">
    <property type="entry name" value="Fung_rhodopsin"/>
    <property type="match status" value="1"/>
</dbReference>
<comment type="similarity">
    <text evidence="5">Belongs to the SAT4 family.</text>
</comment>
<comment type="subcellular location">
    <subcellularLocation>
        <location evidence="1">Membrane</location>
        <topology evidence="1">Multi-pass membrane protein</topology>
    </subcellularLocation>
</comment>
<dbReference type="InterPro" id="IPR052337">
    <property type="entry name" value="SAT4-like"/>
</dbReference>
<accession>A0A0D2BG95</accession>
<keyword evidence="3 7" id="KW-1133">Transmembrane helix</keyword>
<gene>
    <name evidence="9" type="ORF">PV08_02269</name>
</gene>
<dbReference type="Proteomes" id="UP000053328">
    <property type="component" value="Unassembled WGS sequence"/>
</dbReference>
<dbReference type="RefSeq" id="XP_016238199.1">
    <property type="nucleotide sequence ID" value="XM_016376629.1"/>
</dbReference>
<evidence type="ECO:0000256" key="6">
    <source>
        <dbReference type="SAM" id="MobiDB-lite"/>
    </source>
</evidence>
<dbReference type="OrthoDB" id="5329176at2759"/>
<evidence type="ECO:0000256" key="1">
    <source>
        <dbReference type="ARBA" id="ARBA00004141"/>
    </source>
</evidence>
<dbReference type="PANTHER" id="PTHR33048:SF129">
    <property type="entry name" value="INTEGRAL MEMBRANE PROTEIN-RELATED"/>
    <property type="match status" value="1"/>
</dbReference>
<dbReference type="InterPro" id="IPR049326">
    <property type="entry name" value="Rhodopsin_dom_fungi"/>
</dbReference>
<feature type="transmembrane region" description="Helical" evidence="7">
    <location>
        <begin position="32"/>
        <end position="51"/>
    </location>
</feature>
<evidence type="ECO:0000259" key="8">
    <source>
        <dbReference type="Pfam" id="PF20684"/>
    </source>
</evidence>
<feature type="domain" description="Rhodopsin" evidence="8">
    <location>
        <begin position="48"/>
        <end position="295"/>
    </location>
</feature>
<dbReference type="HOGENOM" id="CLU_028200_25_4_1"/>
<evidence type="ECO:0000256" key="2">
    <source>
        <dbReference type="ARBA" id="ARBA00022692"/>
    </source>
</evidence>
<dbReference type="PANTHER" id="PTHR33048">
    <property type="entry name" value="PTH11-LIKE INTEGRAL MEMBRANE PROTEIN (AFU_ORTHOLOGUE AFUA_5G11245)"/>
    <property type="match status" value="1"/>
</dbReference>
<feature type="transmembrane region" description="Helical" evidence="7">
    <location>
        <begin position="108"/>
        <end position="129"/>
    </location>
</feature>
<dbReference type="GeneID" id="27329352"/>
<feature type="transmembrane region" description="Helical" evidence="7">
    <location>
        <begin position="196"/>
        <end position="217"/>
    </location>
</feature>
<protein>
    <recommendedName>
        <fullName evidence="8">Rhodopsin domain-containing protein</fullName>
    </recommendedName>
</protein>
<feature type="transmembrane region" description="Helical" evidence="7">
    <location>
        <begin position="63"/>
        <end position="88"/>
    </location>
</feature>
<proteinExistence type="inferred from homology"/>
<evidence type="ECO:0000313" key="9">
    <source>
        <dbReference type="EMBL" id="KIW17983.1"/>
    </source>
</evidence>
<name>A0A0D2BG95_9EURO</name>
<evidence type="ECO:0000256" key="7">
    <source>
        <dbReference type="SAM" id="Phobius"/>
    </source>
</evidence>
<evidence type="ECO:0000256" key="3">
    <source>
        <dbReference type="ARBA" id="ARBA00022989"/>
    </source>
</evidence>
<evidence type="ECO:0000256" key="5">
    <source>
        <dbReference type="ARBA" id="ARBA00038359"/>
    </source>
</evidence>
<feature type="transmembrane region" description="Helical" evidence="7">
    <location>
        <begin position="270"/>
        <end position="289"/>
    </location>
</feature>
<dbReference type="AlphaFoldDB" id="A0A0D2BG95"/>
<organism evidence="9 10">
    <name type="scientific">Exophiala spinifera</name>
    <dbReference type="NCBI Taxonomy" id="91928"/>
    <lineage>
        <taxon>Eukaryota</taxon>
        <taxon>Fungi</taxon>
        <taxon>Dikarya</taxon>
        <taxon>Ascomycota</taxon>
        <taxon>Pezizomycotina</taxon>
        <taxon>Eurotiomycetes</taxon>
        <taxon>Chaetothyriomycetidae</taxon>
        <taxon>Chaetothyriales</taxon>
        <taxon>Herpotrichiellaceae</taxon>
        <taxon>Exophiala</taxon>
    </lineage>
</organism>
<reference evidence="9 10" key="1">
    <citation type="submission" date="2015-01" db="EMBL/GenBank/DDBJ databases">
        <title>The Genome Sequence of Exophiala spinifera CBS89968.</title>
        <authorList>
            <consortium name="The Broad Institute Genomics Platform"/>
            <person name="Cuomo C."/>
            <person name="de Hoog S."/>
            <person name="Gorbushina A."/>
            <person name="Stielow B."/>
            <person name="Teixiera M."/>
            <person name="Abouelleil A."/>
            <person name="Chapman S.B."/>
            <person name="Priest M."/>
            <person name="Young S.K."/>
            <person name="Wortman J."/>
            <person name="Nusbaum C."/>
            <person name="Birren B."/>
        </authorList>
    </citation>
    <scope>NUCLEOTIDE SEQUENCE [LARGE SCALE GENOMIC DNA]</scope>
    <source>
        <strain evidence="9 10">CBS 89968</strain>
    </source>
</reference>
<keyword evidence="2 7" id="KW-0812">Transmembrane</keyword>
<dbReference type="VEuPathDB" id="FungiDB:PV08_02269"/>
<dbReference type="EMBL" id="KN847493">
    <property type="protein sequence ID" value="KIW17983.1"/>
    <property type="molecule type" value="Genomic_DNA"/>
</dbReference>
<dbReference type="GO" id="GO:0016020">
    <property type="term" value="C:membrane"/>
    <property type="evidence" value="ECO:0007669"/>
    <property type="project" value="UniProtKB-SubCell"/>
</dbReference>
<keyword evidence="4 7" id="KW-0472">Membrane</keyword>
<evidence type="ECO:0000256" key="4">
    <source>
        <dbReference type="ARBA" id="ARBA00023136"/>
    </source>
</evidence>
<sequence>MTISLHLPPEVLATWPTPNYINPPTRGPGLEVVSILFSIVGLAVVATRIYSRLLITRAPGWDDFLIVVGLAFSIAASVMTTIGNKLYFSGRHIWDVPPSTFTPLRLNVWITEWLVVLAGTAIKISVLLFYRRLSVKFPRGFLIATWVGIVYMILYVLAFTLTLLLICRPTDSYWNSFTPNWAATHKFHCADQSVSIPSAVGLSVLGDFYTTILPLLLIYRLKLPLKQKLALYSLFALGFLACIFGVIRLVLLNKLLNDTFDFTWLLWEMWIWSVVELYVAIFAASAPALKPFLQRFLSISTNGIARISRQLHVDKGLPVPTFRFGSHSLSNMTGSSEADVESVGGANIGGERGVRGRGFWRDQGHRIIHHFHKRPSQGHQITSAHVTEQNSASAFHRPSSKPENWSSKVTTLDKPLPLPPTSKT</sequence>
<feature type="transmembrane region" description="Helical" evidence="7">
    <location>
        <begin position="229"/>
        <end position="250"/>
    </location>
</feature>
<feature type="transmembrane region" description="Helical" evidence="7">
    <location>
        <begin position="141"/>
        <end position="166"/>
    </location>
</feature>
<evidence type="ECO:0000313" key="10">
    <source>
        <dbReference type="Proteomes" id="UP000053328"/>
    </source>
</evidence>
<feature type="region of interest" description="Disordered" evidence="6">
    <location>
        <begin position="388"/>
        <end position="424"/>
    </location>
</feature>